<organism evidence="3 4">
    <name type="scientific">Clostridium tetani</name>
    <dbReference type="NCBI Taxonomy" id="1513"/>
    <lineage>
        <taxon>Bacteria</taxon>
        <taxon>Bacillati</taxon>
        <taxon>Bacillota</taxon>
        <taxon>Clostridia</taxon>
        <taxon>Eubacteriales</taxon>
        <taxon>Clostridiaceae</taxon>
        <taxon>Clostridium</taxon>
    </lineage>
</organism>
<protein>
    <submittedName>
        <fullName evidence="3">Uncharacterized protein</fullName>
    </submittedName>
</protein>
<dbReference type="EMBL" id="QMAU01000015">
    <property type="protein sequence ID" value="RXI58067.1"/>
    <property type="molecule type" value="Genomic_DNA"/>
</dbReference>
<dbReference type="InterPro" id="IPR044946">
    <property type="entry name" value="Restrct_endonuc_typeI_TRD_sf"/>
</dbReference>
<keyword evidence="1" id="KW-0680">Restriction system</keyword>
<dbReference type="Gene3D" id="3.90.220.20">
    <property type="entry name" value="DNA methylase specificity domains"/>
    <property type="match status" value="1"/>
</dbReference>
<dbReference type="RefSeq" id="WP_052219562.1">
    <property type="nucleotide sequence ID" value="NZ_JSWD01000120.1"/>
</dbReference>
<evidence type="ECO:0000313" key="3">
    <source>
        <dbReference type="EMBL" id="RXI58067.1"/>
    </source>
</evidence>
<dbReference type="SUPFAM" id="SSF116734">
    <property type="entry name" value="DNA methylase specificity domain"/>
    <property type="match status" value="1"/>
</dbReference>
<proteinExistence type="predicted"/>
<evidence type="ECO:0000256" key="2">
    <source>
        <dbReference type="ARBA" id="ARBA00023125"/>
    </source>
</evidence>
<evidence type="ECO:0000313" key="4">
    <source>
        <dbReference type="Proteomes" id="UP000290273"/>
    </source>
</evidence>
<keyword evidence="2" id="KW-0238">DNA-binding</keyword>
<evidence type="ECO:0000256" key="1">
    <source>
        <dbReference type="ARBA" id="ARBA00022747"/>
    </source>
</evidence>
<dbReference type="Proteomes" id="UP000290273">
    <property type="component" value="Unassembled WGS sequence"/>
</dbReference>
<accession>A0ABY0ERQ8</accession>
<comment type="caution">
    <text evidence="3">The sequence shown here is derived from an EMBL/GenBank/DDBJ whole genome shotgun (WGS) entry which is preliminary data.</text>
</comment>
<sequence>MKRLKCTESEVEKYSLKEKDIVINRVNSIEYLGKCALIEGIQENTVFESNMIRFHLKENIMNACFATRLLCSKYIYEQIVIRAKKAVN</sequence>
<name>A0ABY0ERQ8_CLOTA</name>
<gene>
    <name evidence="3" type="ORF">DP131_02885</name>
</gene>
<reference evidence="3 4" key="1">
    <citation type="submission" date="2018-06" db="EMBL/GenBank/DDBJ databases">
        <title>Genome conservation of Clostridium tetani.</title>
        <authorList>
            <person name="Bruggemann H."/>
            <person name="Popoff M.R."/>
        </authorList>
    </citation>
    <scope>NUCLEOTIDE SEQUENCE [LARGE SCALE GENOMIC DNA]</scope>
    <source>
        <strain evidence="3 4">63.05</strain>
    </source>
</reference>